<dbReference type="Gene3D" id="1.10.1220.170">
    <property type="match status" value="1"/>
</dbReference>
<reference evidence="1 2" key="1">
    <citation type="submission" date="2023-01" db="EMBL/GenBank/DDBJ databases">
        <title>Novel diversity within Roseofilum (Cyanobacteria; Desertifilaceae) from marine benthic mats with descriptions of four novel species.</title>
        <authorList>
            <person name="Wang Y."/>
            <person name="Berthold D.E."/>
            <person name="Hu J."/>
            <person name="Lefler F.W."/>
            <person name="Laughinghouse H.D. IV."/>
        </authorList>
    </citation>
    <scope>NUCLEOTIDE SEQUENCE [LARGE SCALE GENOMIC DNA]</scope>
    <source>
        <strain evidence="1 2">BLCC-M114</strain>
    </source>
</reference>
<dbReference type="RefSeq" id="WP_283767154.1">
    <property type="nucleotide sequence ID" value="NZ_JAQOSO010000069.1"/>
</dbReference>
<keyword evidence="2" id="KW-1185">Reference proteome</keyword>
<protein>
    <submittedName>
        <fullName evidence="1">Uncharacterized protein</fullName>
    </submittedName>
</protein>
<comment type="caution">
    <text evidence="1">The sequence shown here is derived from an EMBL/GenBank/DDBJ whole genome shotgun (WGS) entry which is preliminary data.</text>
</comment>
<accession>A0ABT7B6Q2</accession>
<organism evidence="1 2">
    <name type="scientific">Roseofilum capinflatum BLCC-M114</name>
    <dbReference type="NCBI Taxonomy" id="3022440"/>
    <lineage>
        <taxon>Bacteria</taxon>
        <taxon>Bacillati</taxon>
        <taxon>Cyanobacteriota</taxon>
        <taxon>Cyanophyceae</taxon>
        <taxon>Desertifilales</taxon>
        <taxon>Desertifilaceae</taxon>
        <taxon>Roseofilum</taxon>
        <taxon>Roseofilum capinflatum</taxon>
    </lineage>
</organism>
<evidence type="ECO:0000313" key="1">
    <source>
        <dbReference type="EMBL" id="MDJ1174834.1"/>
    </source>
</evidence>
<evidence type="ECO:0000313" key="2">
    <source>
        <dbReference type="Proteomes" id="UP001235849"/>
    </source>
</evidence>
<gene>
    <name evidence="1" type="ORF">PMG25_12085</name>
</gene>
<dbReference type="Proteomes" id="UP001235849">
    <property type="component" value="Unassembled WGS sequence"/>
</dbReference>
<sequence length="85" mass="9593">MSTVYRLKASEINPEFLEKIKTEFGEKEIEIVVSEIPADDTEYLLQSEVNKQRLLRAIANIKANQNLITVSLEDIESPMVALSSP</sequence>
<proteinExistence type="predicted"/>
<dbReference type="EMBL" id="JAQOSO010000069">
    <property type="protein sequence ID" value="MDJ1174834.1"/>
    <property type="molecule type" value="Genomic_DNA"/>
</dbReference>
<name>A0ABT7B6Q2_9CYAN</name>